<dbReference type="InterPro" id="IPR015421">
    <property type="entry name" value="PyrdxlP-dep_Trfase_major"/>
</dbReference>
<feature type="domain" description="Aminotransferase class I/classII large" evidence="7">
    <location>
        <begin position="2"/>
        <end position="298"/>
    </location>
</feature>
<dbReference type="PANTHER" id="PTHR43643:SF3">
    <property type="entry name" value="HISTIDINOL-PHOSPHATE AMINOTRANSFERASE"/>
    <property type="match status" value="1"/>
</dbReference>
<dbReference type="PANTHER" id="PTHR43643">
    <property type="entry name" value="HISTIDINOL-PHOSPHATE AMINOTRANSFERASE 2"/>
    <property type="match status" value="1"/>
</dbReference>
<dbReference type="NCBIfam" id="TIGR01141">
    <property type="entry name" value="hisC"/>
    <property type="match status" value="1"/>
</dbReference>
<evidence type="ECO:0000259" key="7">
    <source>
        <dbReference type="Pfam" id="PF00155"/>
    </source>
</evidence>
<keyword evidence="6" id="KW-0028">Amino-acid biosynthesis</keyword>
<comment type="subunit">
    <text evidence="2">Homodimer.</text>
</comment>
<evidence type="ECO:0000256" key="5">
    <source>
        <dbReference type="ARBA" id="ARBA00022898"/>
    </source>
</evidence>
<dbReference type="RefSeq" id="WP_320384770.1">
    <property type="nucleotide sequence ID" value="NZ_JAROCA020000001.1"/>
</dbReference>
<keyword evidence="5" id="KW-0663">Pyridoxal phosphate</keyword>
<dbReference type="EMBL" id="JAROCA020000001">
    <property type="protein sequence ID" value="MDY0406311.1"/>
    <property type="molecule type" value="Genomic_DNA"/>
</dbReference>
<evidence type="ECO:0000256" key="6">
    <source>
        <dbReference type="ARBA" id="ARBA00023102"/>
    </source>
</evidence>
<evidence type="ECO:0000256" key="1">
    <source>
        <dbReference type="ARBA" id="ARBA00001933"/>
    </source>
</evidence>
<dbReference type="InterPro" id="IPR004839">
    <property type="entry name" value="Aminotransferase_I/II_large"/>
</dbReference>
<dbReference type="EC" id="2.6.1.9" evidence="8"/>
<dbReference type="Gene3D" id="3.40.640.10">
    <property type="entry name" value="Type I PLP-dependent aspartate aminotransferase-like (Major domain)"/>
    <property type="match status" value="1"/>
</dbReference>
<dbReference type="CDD" id="cd00609">
    <property type="entry name" value="AAT_like"/>
    <property type="match status" value="1"/>
</dbReference>
<dbReference type="GO" id="GO:0004400">
    <property type="term" value="F:histidinol-phosphate transaminase activity"/>
    <property type="evidence" value="ECO:0007669"/>
    <property type="project" value="UniProtKB-EC"/>
</dbReference>
<keyword evidence="6" id="KW-0368">Histidine biosynthesis</keyword>
<keyword evidence="4 8" id="KW-0808">Transferase</keyword>
<dbReference type="Pfam" id="PF00155">
    <property type="entry name" value="Aminotran_1_2"/>
    <property type="match status" value="1"/>
</dbReference>
<dbReference type="Gene3D" id="3.90.1150.10">
    <property type="entry name" value="Aspartate Aminotransferase, domain 1"/>
    <property type="match status" value="1"/>
</dbReference>
<keyword evidence="9" id="KW-1185">Reference proteome</keyword>
<organism evidence="8 9">
    <name type="scientific">Tigheibacillus jepli</name>
    <dbReference type="NCBI Taxonomy" id="3035914"/>
    <lineage>
        <taxon>Bacteria</taxon>
        <taxon>Bacillati</taxon>
        <taxon>Bacillota</taxon>
        <taxon>Bacilli</taxon>
        <taxon>Bacillales</taxon>
        <taxon>Bacillaceae</taxon>
        <taxon>Tigheibacillus</taxon>
    </lineage>
</organism>
<evidence type="ECO:0000256" key="2">
    <source>
        <dbReference type="ARBA" id="ARBA00011738"/>
    </source>
</evidence>
<gene>
    <name evidence="8" type="primary">hisC</name>
    <name evidence="8" type="ORF">P5G51_013730</name>
</gene>
<evidence type="ECO:0000313" key="8">
    <source>
        <dbReference type="EMBL" id="MDY0406311.1"/>
    </source>
</evidence>
<dbReference type="InterPro" id="IPR050106">
    <property type="entry name" value="HistidinolP_aminotransfase"/>
</dbReference>
<evidence type="ECO:0000313" key="9">
    <source>
        <dbReference type="Proteomes" id="UP001228376"/>
    </source>
</evidence>
<dbReference type="Proteomes" id="UP001228376">
    <property type="component" value="Unassembled WGS sequence"/>
</dbReference>
<keyword evidence="3 8" id="KW-0032">Aminotransferase</keyword>
<name>A0ABU5CIY5_9BACI</name>
<sequence>MAFYPDTTATALRNRLAKLYDISADEIITANGADNILTLLISAYINAGDEVIYCIPTFPSYRSTTLLMGGVPVEVPLTKSWQFDLDGIFSKITAKTKLIFICNPNNPTGTMVPSDELKIFLEKVPDHVQVVLDEAYIEYRDQEDYLTGIVLHKKSYPVIVVRTFSKFYGLAGLRIGYAVACEDVLEPLLRIREPFAANRIAIEAAVAALDDEAFGRDHLLEVKKGKDYLTKELSRYGFEVVPSQTNFLFVNLKTDAVNVFEQLLSKGIIIRPCAPWGYPEHVRISVGTQAQNEEFTKAFSLIATQCINELMADGGRK</sequence>
<dbReference type="InterPro" id="IPR015424">
    <property type="entry name" value="PyrdxlP-dep_Trfase"/>
</dbReference>
<reference evidence="8 9" key="1">
    <citation type="submission" date="2023-10" db="EMBL/GenBank/DDBJ databases">
        <title>179-bfca-hs.</title>
        <authorList>
            <person name="Miliotis G."/>
            <person name="Sengupta P."/>
            <person name="Hameed A."/>
            <person name="Chuvochina M."/>
            <person name="Mcdonagh F."/>
            <person name="Simpson A.C."/>
            <person name="Singh N.K."/>
            <person name="Rekha P.D."/>
            <person name="Raman K."/>
            <person name="Hugenholtz P."/>
            <person name="Venkateswaran K."/>
        </authorList>
    </citation>
    <scope>NUCLEOTIDE SEQUENCE [LARGE SCALE GENOMIC DNA]</scope>
    <source>
        <strain evidence="8 9">179-BFC-A-HS</strain>
    </source>
</reference>
<proteinExistence type="predicted"/>
<accession>A0ABU5CIY5</accession>
<comment type="caution">
    <text evidence="8">The sequence shown here is derived from an EMBL/GenBank/DDBJ whole genome shotgun (WGS) entry which is preliminary data.</text>
</comment>
<evidence type="ECO:0000256" key="4">
    <source>
        <dbReference type="ARBA" id="ARBA00022679"/>
    </source>
</evidence>
<dbReference type="SUPFAM" id="SSF53383">
    <property type="entry name" value="PLP-dependent transferases"/>
    <property type="match status" value="1"/>
</dbReference>
<protein>
    <submittedName>
        <fullName evidence="8">Histidinol-phosphate transaminase</fullName>
        <ecNumber evidence="8">2.6.1.9</ecNumber>
    </submittedName>
</protein>
<dbReference type="InterPro" id="IPR005861">
    <property type="entry name" value="HisP_aminotrans"/>
</dbReference>
<comment type="cofactor">
    <cofactor evidence="1">
        <name>pyridoxal 5'-phosphate</name>
        <dbReference type="ChEBI" id="CHEBI:597326"/>
    </cofactor>
</comment>
<dbReference type="InterPro" id="IPR015422">
    <property type="entry name" value="PyrdxlP-dep_Trfase_small"/>
</dbReference>
<evidence type="ECO:0000256" key="3">
    <source>
        <dbReference type="ARBA" id="ARBA00022576"/>
    </source>
</evidence>